<evidence type="ECO:0000259" key="4">
    <source>
        <dbReference type="PROSITE" id="PS51184"/>
    </source>
</evidence>
<reference evidence="6" key="1">
    <citation type="submission" date="2025-08" db="UniProtKB">
        <authorList>
            <consortium name="RefSeq"/>
        </authorList>
    </citation>
    <scope>IDENTIFICATION</scope>
</reference>
<dbReference type="KEGG" id="tnl:113498923"/>
<evidence type="ECO:0000313" key="6">
    <source>
        <dbReference type="RefSeq" id="XP_026734989.1"/>
    </source>
</evidence>
<feature type="domain" description="JmjC" evidence="4">
    <location>
        <begin position="82"/>
        <end position="250"/>
    </location>
</feature>
<dbReference type="PANTHER" id="PTHR12461">
    <property type="entry name" value="HYPOXIA-INDUCIBLE FACTOR 1 ALPHA INHIBITOR-RELATED"/>
    <property type="match status" value="1"/>
</dbReference>
<dbReference type="InterPro" id="IPR003347">
    <property type="entry name" value="JmjC_dom"/>
</dbReference>
<keyword evidence="5" id="KW-1185">Reference proteome</keyword>
<dbReference type="Proteomes" id="UP000322000">
    <property type="component" value="Chromosome 11"/>
</dbReference>
<evidence type="ECO:0000256" key="2">
    <source>
        <dbReference type="ARBA" id="ARBA00022490"/>
    </source>
</evidence>
<dbReference type="Gene3D" id="2.60.120.650">
    <property type="entry name" value="Cupin"/>
    <property type="match status" value="1"/>
</dbReference>
<dbReference type="PROSITE" id="PS51184">
    <property type="entry name" value="JMJC"/>
    <property type="match status" value="1"/>
</dbReference>
<organism evidence="5 6">
    <name type="scientific">Trichoplusia ni</name>
    <name type="common">Cabbage looper</name>
    <dbReference type="NCBI Taxonomy" id="7111"/>
    <lineage>
        <taxon>Eukaryota</taxon>
        <taxon>Metazoa</taxon>
        <taxon>Ecdysozoa</taxon>
        <taxon>Arthropoda</taxon>
        <taxon>Hexapoda</taxon>
        <taxon>Insecta</taxon>
        <taxon>Pterygota</taxon>
        <taxon>Neoptera</taxon>
        <taxon>Endopterygota</taxon>
        <taxon>Lepidoptera</taxon>
        <taxon>Glossata</taxon>
        <taxon>Ditrysia</taxon>
        <taxon>Noctuoidea</taxon>
        <taxon>Noctuidae</taxon>
        <taxon>Plusiinae</taxon>
        <taxon>Trichoplusia</taxon>
    </lineage>
</organism>
<dbReference type="Pfam" id="PF13621">
    <property type="entry name" value="Cupin_8"/>
    <property type="match status" value="1"/>
</dbReference>
<dbReference type="FunCoup" id="A0A7E5W301">
    <property type="interactions" value="4"/>
</dbReference>
<dbReference type="GeneID" id="113498923"/>
<dbReference type="AlphaFoldDB" id="A0A7E5W301"/>
<evidence type="ECO:0000256" key="1">
    <source>
        <dbReference type="ARBA" id="ARBA00004496"/>
    </source>
</evidence>
<name>A0A7E5W301_TRINI</name>
<evidence type="ECO:0000313" key="5">
    <source>
        <dbReference type="Proteomes" id="UP000322000"/>
    </source>
</evidence>
<dbReference type="SUPFAM" id="SSF51197">
    <property type="entry name" value="Clavaminate synthase-like"/>
    <property type="match status" value="1"/>
</dbReference>
<dbReference type="InterPro" id="IPR041667">
    <property type="entry name" value="Cupin_8"/>
</dbReference>
<protein>
    <submittedName>
        <fullName evidence="6">HSPB1-associated protein 1 homolog</fullName>
    </submittedName>
</protein>
<dbReference type="InParanoid" id="A0A7E5W301"/>
<comment type="subcellular location">
    <subcellularLocation>
        <location evidence="1">Cytoplasm</location>
    </subcellularLocation>
</comment>
<dbReference type="GO" id="GO:0005737">
    <property type="term" value="C:cytoplasm"/>
    <property type="evidence" value="ECO:0007669"/>
    <property type="project" value="UniProtKB-SubCell"/>
</dbReference>
<accession>A0A7E5W301</accession>
<dbReference type="RefSeq" id="XP_026734989.1">
    <property type="nucleotide sequence ID" value="XM_026879188.1"/>
</dbReference>
<gene>
    <name evidence="6" type="primary">LOC113498923</name>
</gene>
<dbReference type="SMART" id="SM00558">
    <property type="entry name" value="JmjC"/>
    <property type="match status" value="1"/>
</dbReference>
<evidence type="ECO:0000256" key="3">
    <source>
        <dbReference type="ARBA" id="ARBA00037342"/>
    </source>
</evidence>
<dbReference type="PANTHER" id="PTHR12461:SF43">
    <property type="entry name" value="HSPB1-ASSOCIATED PROTEIN 1"/>
    <property type="match status" value="1"/>
</dbReference>
<dbReference type="OrthoDB" id="438164at2759"/>
<dbReference type="CTD" id="79663"/>
<comment type="function">
    <text evidence="3">May play a role in cellular stress response.</text>
</comment>
<sequence>MASLNEEVLRSVISNCSVPLILRGFVKNWSICQWSVEKWTSVFGEKQIPLRCMKKDFLTDEPCWERRCSKKSMTFKEFLDVSSKGEEWMYFDYKYVYQWFNGDDELYKGISWKEFGFPEKGASDATLWVGSKGAHTPAHIDTYGVNIVTQLHGTKRWIIFPPGTEGLKPTRVPYEESSIYSEVNFFCPNNLDVFSGLKGARVVDLHAGDVLIMPWRWWHYVQNVDPLNISLNVWLPEVCRQLLDQDSSARVSEALIKLFVAQICKDLPQETARLIVNPNEDDIADTPLSVLFLQLETVANAHLDKKRKLRRAKRQKTCEEEPSDTLVEYDLKALLDNKANNLEEVPTVTSEELVKLVKRNVDEFVNKDRPLCDEEIDGSTSPLCLTKAVINAYSDSNVIDLVKQNLFARLSSMS</sequence>
<keyword evidence="2" id="KW-0963">Cytoplasm</keyword>
<proteinExistence type="predicted"/>